<dbReference type="GO" id="GO:0046872">
    <property type="term" value="F:metal ion binding"/>
    <property type="evidence" value="ECO:0007669"/>
    <property type="project" value="UniProtKB-KW"/>
</dbReference>
<keyword evidence="7" id="KW-0067">ATP-binding</keyword>
<evidence type="ECO:0000256" key="5">
    <source>
        <dbReference type="ARBA" id="ARBA00022801"/>
    </source>
</evidence>
<keyword evidence="4" id="KW-0227">DNA damage</keyword>
<evidence type="ECO:0000256" key="2">
    <source>
        <dbReference type="ARBA" id="ARBA00022723"/>
    </source>
</evidence>
<dbReference type="SMART" id="SM00491">
    <property type="entry name" value="HELICc2"/>
    <property type="match status" value="1"/>
</dbReference>
<dbReference type="PANTHER" id="PTHR11472">
    <property type="entry name" value="DNA REPAIR DEAD HELICASE RAD3/XP-D SUBFAMILY MEMBER"/>
    <property type="match status" value="1"/>
</dbReference>
<dbReference type="EMBL" id="LAZR01008805">
    <property type="protein sequence ID" value="KKM76464.1"/>
    <property type="molecule type" value="Genomic_DNA"/>
</dbReference>
<dbReference type="SMART" id="SM00487">
    <property type="entry name" value="DEXDc"/>
    <property type="match status" value="1"/>
</dbReference>
<evidence type="ECO:0000256" key="3">
    <source>
        <dbReference type="ARBA" id="ARBA00022741"/>
    </source>
</evidence>
<keyword evidence="8" id="KW-0408">Iron</keyword>
<protein>
    <recommendedName>
        <fullName evidence="13">Helicase ATP-binding domain-containing protein</fullName>
    </recommendedName>
</protein>
<dbReference type="GO" id="GO:0051539">
    <property type="term" value="F:4 iron, 4 sulfur cluster binding"/>
    <property type="evidence" value="ECO:0007669"/>
    <property type="project" value="UniProtKB-KW"/>
</dbReference>
<dbReference type="InterPro" id="IPR010614">
    <property type="entry name" value="RAD3-like_helicase_DEAD"/>
</dbReference>
<evidence type="ECO:0000256" key="1">
    <source>
        <dbReference type="ARBA" id="ARBA00022485"/>
    </source>
</evidence>
<dbReference type="GO" id="GO:0003677">
    <property type="term" value="F:DNA binding"/>
    <property type="evidence" value="ECO:0007669"/>
    <property type="project" value="UniProtKB-KW"/>
</dbReference>
<name>A0A0F9K333_9ZZZZ</name>
<keyword evidence="5" id="KW-0378">Hydrolase</keyword>
<dbReference type="InterPro" id="IPR042493">
    <property type="entry name" value="XPD_DNA_FeS"/>
</dbReference>
<evidence type="ECO:0000256" key="4">
    <source>
        <dbReference type="ARBA" id="ARBA00022763"/>
    </source>
</evidence>
<keyword evidence="1" id="KW-0004">4Fe-4S</keyword>
<dbReference type="InterPro" id="IPR014001">
    <property type="entry name" value="Helicase_ATP-bd"/>
</dbReference>
<evidence type="ECO:0000256" key="11">
    <source>
        <dbReference type="ARBA" id="ARBA00023204"/>
    </source>
</evidence>
<evidence type="ECO:0000313" key="14">
    <source>
        <dbReference type="EMBL" id="KKM76464.1"/>
    </source>
</evidence>
<dbReference type="GO" id="GO:0043139">
    <property type="term" value="F:5'-3' DNA helicase activity"/>
    <property type="evidence" value="ECO:0007669"/>
    <property type="project" value="UniProtKB-EC"/>
</dbReference>
<gene>
    <name evidence="14" type="ORF">LCGC14_1379880</name>
</gene>
<feature type="domain" description="Helicase ATP-binding" evidence="13">
    <location>
        <begin position="77"/>
        <end position="356"/>
    </location>
</feature>
<proteinExistence type="predicted"/>
<dbReference type="Gene3D" id="1.10.275.40">
    <property type="match status" value="1"/>
</dbReference>
<dbReference type="GO" id="GO:0005524">
    <property type="term" value="F:ATP binding"/>
    <property type="evidence" value="ECO:0007669"/>
    <property type="project" value="UniProtKB-KW"/>
</dbReference>
<dbReference type="Gene3D" id="3.40.50.300">
    <property type="entry name" value="P-loop containing nucleotide triphosphate hydrolases"/>
    <property type="match status" value="2"/>
</dbReference>
<dbReference type="InterPro" id="IPR045028">
    <property type="entry name" value="DinG/Rad3-like"/>
</dbReference>
<evidence type="ECO:0000256" key="12">
    <source>
        <dbReference type="ARBA" id="ARBA00023235"/>
    </source>
</evidence>
<dbReference type="SMART" id="SM00488">
    <property type="entry name" value="DEXDc2"/>
    <property type="match status" value="1"/>
</dbReference>
<evidence type="ECO:0000256" key="7">
    <source>
        <dbReference type="ARBA" id="ARBA00022840"/>
    </source>
</evidence>
<keyword evidence="10" id="KW-0238">DNA-binding</keyword>
<dbReference type="InterPro" id="IPR006554">
    <property type="entry name" value="Helicase-like_DEXD_c2"/>
</dbReference>
<dbReference type="InterPro" id="IPR027417">
    <property type="entry name" value="P-loop_NTPase"/>
</dbReference>
<dbReference type="PROSITE" id="PS51193">
    <property type="entry name" value="HELICASE_ATP_BIND_2"/>
    <property type="match status" value="1"/>
</dbReference>
<evidence type="ECO:0000256" key="6">
    <source>
        <dbReference type="ARBA" id="ARBA00022806"/>
    </source>
</evidence>
<comment type="caution">
    <text evidence="14">The sequence shown here is derived from an EMBL/GenBank/DDBJ whole genome shotgun (WGS) entry which is preliminary data.</text>
</comment>
<dbReference type="SUPFAM" id="SSF52540">
    <property type="entry name" value="P-loop containing nucleoside triphosphate hydrolases"/>
    <property type="match status" value="2"/>
</dbReference>
<keyword evidence="9" id="KW-0411">Iron-sulfur</keyword>
<dbReference type="PANTHER" id="PTHR11472:SF34">
    <property type="entry name" value="REGULATOR OF TELOMERE ELONGATION HELICASE 1"/>
    <property type="match status" value="1"/>
</dbReference>
<keyword evidence="3" id="KW-0547">Nucleotide-binding</keyword>
<dbReference type="Pfam" id="PF06733">
    <property type="entry name" value="DEAD_2"/>
    <property type="match status" value="1"/>
</dbReference>
<dbReference type="AlphaFoldDB" id="A0A0F9K333"/>
<dbReference type="GO" id="GO:0006281">
    <property type="term" value="P:DNA repair"/>
    <property type="evidence" value="ECO:0007669"/>
    <property type="project" value="UniProtKB-KW"/>
</dbReference>
<sequence length="730" mass="83694">MNFCPECEKVLYPTKKYLYCKACQRSFILKKKNKLVPYISIDNSSDFKSSNDLNDNINVKKIDKNELLKMNKIGILKYFHFFPYNQFRESQENLIKQIGESARERKNILLVAPNGTGKTVIALSALLPLAIEKNLKIIYMCRTHAQNRRVIKEMIKISKFHEINSLNIKLNGLSIRGRNEMCLNQTLFGLKVNPKEAMAVCGDLRKNRNCLHFLNLLKKKGELENPVSLEPELFNKPVDAEDLILFCKQKKFCPYFLSKFLLDSMKVIICNYQWIYNPFIRESFLKFIGQELNNCILVMDECHNLIDIATEVNSNKITPYSLRLCLKDLEMYASPIQMQSFVKILLDTLNQKKKDIGTEEKAIKPGKFLEIIYKKLGFHDLNGFKNLMEDLHSLSVSIHEVKLSNGEISRDFLGPLAEFWIKWLKTYILENYFFCYNIKKGKERKSISLEIVALDPREMVIPILKRAYTSLNLSGTVNPYVFNRLMGFNESGKSFKGIIADSPFKKKNIKAIITEGVDTKGVNRNPYMFKKIIEKINEVLLSTPENVGIFCASYQILRGLLSNGIENVIIKNNKKLFSEESGLSASDNTAIVEDFKSMASSGGAVLLGVSGGRNSEGEDYPGGFMNSVIIVGLPYHLLTPRVEAKIKYYDKVFKGQGWDFAYLYPAIQRANQASGRPIRKISDKGAIIFMDSRFKAKYKWISDWIRNELEIVPDKPNAIMQNLSPFWSNI</sequence>
<evidence type="ECO:0000256" key="8">
    <source>
        <dbReference type="ARBA" id="ARBA00023004"/>
    </source>
</evidence>
<accession>A0A0F9K333</accession>
<keyword evidence="12" id="KW-0413">Isomerase</keyword>
<dbReference type="Gene3D" id="1.10.30.20">
    <property type="entry name" value="Bacterial XPD DNA helicase, FeS cluster domain"/>
    <property type="match status" value="1"/>
</dbReference>
<dbReference type="InterPro" id="IPR006555">
    <property type="entry name" value="ATP-dep_Helicase_C"/>
</dbReference>
<evidence type="ECO:0000256" key="9">
    <source>
        <dbReference type="ARBA" id="ARBA00023014"/>
    </source>
</evidence>
<organism evidence="14">
    <name type="scientific">marine sediment metagenome</name>
    <dbReference type="NCBI Taxonomy" id="412755"/>
    <lineage>
        <taxon>unclassified sequences</taxon>
        <taxon>metagenomes</taxon>
        <taxon>ecological metagenomes</taxon>
    </lineage>
</organism>
<keyword evidence="11" id="KW-0234">DNA repair</keyword>
<reference evidence="14" key="1">
    <citation type="journal article" date="2015" name="Nature">
        <title>Complex archaea that bridge the gap between prokaryotes and eukaryotes.</title>
        <authorList>
            <person name="Spang A."/>
            <person name="Saw J.H."/>
            <person name="Jorgensen S.L."/>
            <person name="Zaremba-Niedzwiedzka K."/>
            <person name="Martijn J."/>
            <person name="Lind A.E."/>
            <person name="van Eijk R."/>
            <person name="Schleper C."/>
            <person name="Guy L."/>
            <person name="Ettema T.J."/>
        </authorList>
    </citation>
    <scope>NUCLEOTIDE SEQUENCE</scope>
</reference>
<keyword evidence="2" id="KW-0479">Metal-binding</keyword>
<dbReference type="InterPro" id="IPR014013">
    <property type="entry name" value="Helic_SF1/SF2_ATP-bd_DinG/Rad3"/>
</dbReference>
<dbReference type="Pfam" id="PF13307">
    <property type="entry name" value="Helicase_C_2"/>
    <property type="match status" value="1"/>
</dbReference>
<evidence type="ECO:0000259" key="13">
    <source>
        <dbReference type="PROSITE" id="PS51193"/>
    </source>
</evidence>
<evidence type="ECO:0000256" key="10">
    <source>
        <dbReference type="ARBA" id="ARBA00023125"/>
    </source>
</evidence>
<keyword evidence="6" id="KW-0347">Helicase</keyword>
<dbReference type="GO" id="GO:0016818">
    <property type="term" value="F:hydrolase activity, acting on acid anhydrides, in phosphorus-containing anhydrides"/>
    <property type="evidence" value="ECO:0007669"/>
    <property type="project" value="InterPro"/>
</dbReference>